<dbReference type="Pfam" id="PF00089">
    <property type="entry name" value="Trypsin"/>
    <property type="match status" value="1"/>
</dbReference>
<keyword evidence="3 11" id="KW-0645">Protease</keyword>
<evidence type="ECO:0000256" key="6">
    <source>
        <dbReference type="ARBA" id="ARBA00022825"/>
    </source>
</evidence>
<sequence>MTPLLVLVLCVAAVHGCGVATYPPAVSRVVNGDEAVPHSWPWQVSLQYIYNGLWYHTCGGSLVAPNWVLTAAHCISSAYTYRVQLGKHNLGQNESGQKTINVIKLINHSKWNPSKLSNGFDISLIKLEQEVTYSDTIKPACLPPAGFVLPHQFGCYVTGWGNIQTNGPAPDKLQQGLLLVVDYPTCSQRDWWWKSVNTNMICAGGDGIISSCYGDSGGPLNCKNDDGAWEVHGVVSFGSSAGCNYYKKPSVFSRVSAYNSWISETLINN</sequence>
<dbReference type="GO" id="GO:0004252">
    <property type="term" value="F:serine-type endopeptidase activity"/>
    <property type="evidence" value="ECO:0007669"/>
    <property type="project" value="UniProtKB-EC"/>
</dbReference>
<feature type="signal peptide" evidence="12">
    <location>
        <begin position="1"/>
        <end position="16"/>
    </location>
</feature>
<feature type="chain" id="PRO_5036962248" description="pancreatic elastase II" evidence="12">
    <location>
        <begin position="17"/>
        <end position="269"/>
    </location>
</feature>
<dbReference type="CDD" id="cd00190">
    <property type="entry name" value="Tryp_SPc"/>
    <property type="match status" value="1"/>
</dbReference>
<dbReference type="PROSITE" id="PS00135">
    <property type="entry name" value="TRYPSIN_SER"/>
    <property type="match status" value="1"/>
</dbReference>
<dbReference type="InterPro" id="IPR050850">
    <property type="entry name" value="Peptidase_S1_Elastase_sf"/>
</dbReference>
<gene>
    <name evidence="14" type="ORF">XELAEV_18036518mg</name>
</gene>
<keyword evidence="4 12" id="KW-0732">Signal</keyword>
<evidence type="ECO:0000256" key="9">
    <source>
        <dbReference type="ARBA" id="ARBA00036026"/>
    </source>
</evidence>
<dbReference type="SMART" id="SM00020">
    <property type="entry name" value="Tryp_SPc"/>
    <property type="match status" value="1"/>
</dbReference>
<dbReference type="GO" id="GO:0005615">
    <property type="term" value="C:extracellular space"/>
    <property type="evidence" value="ECO:0007669"/>
    <property type="project" value="TreeGrafter"/>
</dbReference>
<dbReference type="Gene3D" id="2.40.10.10">
    <property type="entry name" value="Trypsin-like serine proteases"/>
    <property type="match status" value="2"/>
</dbReference>
<keyword evidence="5 11" id="KW-0378">Hydrolase</keyword>
<dbReference type="InterPro" id="IPR033116">
    <property type="entry name" value="TRYPSIN_SER"/>
</dbReference>
<evidence type="ECO:0000256" key="3">
    <source>
        <dbReference type="ARBA" id="ARBA00022670"/>
    </source>
</evidence>
<dbReference type="GO" id="GO:0006508">
    <property type="term" value="P:proteolysis"/>
    <property type="evidence" value="ECO:0007669"/>
    <property type="project" value="UniProtKB-KW"/>
</dbReference>
<dbReference type="AlphaFoldDB" id="A0A974CHM1"/>
<dbReference type="PRINTS" id="PR00722">
    <property type="entry name" value="CHYMOTRYPSIN"/>
</dbReference>
<protein>
    <recommendedName>
        <fullName evidence="10">pancreatic elastase II</fullName>
        <ecNumber evidence="10">3.4.21.71</ecNumber>
    </recommendedName>
</protein>
<evidence type="ECO:0000256" key="10">
    <source>
        <dbReference type="ARBA" id="ARBA00038991"/>
    </source>
</evidence>
<evidence type="ECO:0000256" key="1">
    <source>
        <dbReference type="ARBA" id="ARBA00004613"/>
    </source>
</evidence>
<keyword evidence="6 11" id="KW-0720">Serine protease</keyword>
<dbReference type="PROSITE" id="PS00134">
    <property type="entry name" value="TRYPSIN_HIS"/>
    <property type="match status" value="1"/>
</dbReference>
<dbReference type="Proteomes" id="UP000694892">
    <property type="component" value="Chromosome 7L"/>
</dbReference>
<proteinExistence type="predicted"/>
<dbReference type="PANTHER" id="PTHR24257">
    <property type="entry name" value="CHYMOTRYPSIN-LIKE ELASTASE FAMILY MEMBER"/>
    <property type="match status" value="1"/>
</dbReference>
<evidence type="ECO:0000313" key="14">
    <source>
        <dbReference type="EMBL" id="OCT73540.1"/>
    </source>
</evidence>
<reference evidence="15" key="1">
    <citation type="journal article" date="2016" name="Nature">
        <title>Genome evolution in the allotetraploid frog Xenopus laevis.</title>
        <authorList>
            <person name="Session A.M."/>
            <person name="Uno Y."/>
            <person name="Kwon T."/>
            <person name="Chapman J.A."/>
            <person name="Toyoda A."/>
            <person name="Takahashi S."/>
            <person name="Fukui A."/>
            <person name="Hikosaka A."/>
            <person name="Suzuki A."/>
            <person name="Kondo M."/>
            <person name="van Heeringen S.J."/>
            <person name="Quigley I."/>
            <person name="Heinz S."/>
            <person name="Ogino H."/>
            <person name="Ochi H."/>
            <person name="Hellsten U."/>
            <person name="Lyons J.B."/>
            <person name="Simakov O."/>
            <person name="Putnam N."/>
            <person name="Stites J."/>
            <person name="Kuroki Y."/>
            <person name="Tanaka T."/>
            <person name="Michiue T."/>
            <person name="Watanabe M."/>
            <person name="Bogdanovic O."/>
            <person name="Lister R."/>
            <person name="Georgiou G."/>
            <person name="Paranjpe S.S."/>
            <person name="van Kruijsbergen I."/>
            <person name="Shu S."/>
            <person name="Carlson J."/>
            <person name="Kinoshita T."/>
            <person name="Ohta Y."/>
            <person name="Mawaribuchi S."/>
            <person name="Jenkins J."/>
            <person name="Grimwood J."/>
            <person name="Schmutz J."/>
            <person name="Mitros T."/>
            <person name="Mozaffari S.V."/>
            <person name="Suzuki Y."/>
            <person name="Haramoto Y."/>
            <person name="Yamamoto T.S."/>
            <person name="Takagi C."/>
            <person name="Heald R."/>
            <person name="Miller K."/>
            <person name="Haudenschild C."/>
            <person name="Kitzman J."/>
            <person name="Nakayama T."/>
            <person name="Izutsu Y."/>
            <person name="Robert J."/>
            <person name="Fortriede J."/>
            <person name="Burns K."/>
            <person name="Lotay V."/>
            <person name="Karimi K."/>
            <person name="Yasuoka Y."/>
            <person name="Dichmann D.S."/>
            <person name="Flajnik M.F."/>
            <person name="Houston D.W."/>
            <person name="Shendure J."/>
            <person name="DuPasquier L."/>
            <person name="Vize P.D."/>
            <person name="Zorn A.M."/>
            <person name="Ito M."/>
            <person name="Marcotte E.M."/>
            <person name="Wallingford J.B."/>
            <person name="Ito Y."/>
            <person name="Asashima M."/>
            <person name="Ueno N."/>
            <person name="Matsuda Y."/>
            <person name="Veenstra G.J."/>
            <person name="Fujiyama A."/>
            <person name="Harland R.M."/>
            <person name="Taira M."/>
            <person name="Rokhsar D.S."/>
        </authorList>
    </citation>
    <scope>NUCLEOTIDE SEQUENCE [LARGE SCALE GENOMIC DNA]</scope>
    <source>
        <strain evidence="15">J</strain>
    </source>
</reference>
<dbReference type="InterPro" id="IPR018114">
    <property type="entry name" value="TRYPSIN_HIS"/>
</dbReference>
<evidence type="ECO:0000256" key="4">
    <source>
        <dbReference type="ARBA" id="ARBA00022729"/>
    </source>
</evidence>
<dbReference type="EMBL" id="CM004478">
    <property type="protein sequence ID" value="OCT73540.1"/>
    <property type="molecule type" value="Genomic_DNA"/>
</dbReference>
<name>A0A974CHM1_XENLA</name>
<evidence type="ECO:0000256" key="12">
    <source>
        <dbReference type="SAM" id="SignalP"/>
    </source>
</evidence>
<evidence type="ECO:0000256" key="2">
    <source>
        <dbReference type="ARBA" id="ARBA00022525"/>
    </source>
</evidence>
<dbReference type="InterPro" id="IPR009003">
    <property type="entry name" value="Peptidase_S1_PA"/>
</dbReference>
<dbReference type="FunFam" id="2.40.10.10:FF:000004">
    <property type="entry name" value="Tryptase gamma 1"/>
    <property type="match status" value="1"/>
</dbReference>
<dbReference type="FunFam" id="2.40.10.10:FF:000280">
    <property type="match status" value="1"/>
</dbReference>
<evidence type="ECO:0000256" key="7">
    <source>
        <dbReference type="ARBA" id="ARBA00023145"/>
    </source>
</evidence>
<comment type="catalytic activity">
    <reaction evidence="9">
        <text>Preferential cleavage: Leu-|-Xaa, Met-|-Xaa and Phe-|-Xaa. Hydrolyzes elastin.</text>
        <dbReference type="EC" id="3.4.21.71"/>
    </reaction>
</comment>
<evidence type="ECO:0000256" key="8">
    <source>
        <dbReference type="ARBA" id="ARBA00023157"/>
    </source>
</evidence>
<dbReference type="InterPro" id="IPR043504">
    <property type="entry name" value="Peptidase_S1_PA_chymotrypsin"/>
</dbReference>
<dbReference type="PROSITE" id="PS50240">
    <property type="entry name" value="TRYPSIN_DOM"/>
    <property type="match status" value="1"/>
</dbReference>
<dbReference type="EC" id="3.4.21.71" evidence="10"/>
<keyword evidence="8" id="KW-1015">Disulfide bond</keyword>
<evidence type="ECO:0000256" key="11">
    <source>
        <dbReference type="RuleBase" id="RU363034"/>
    </source>
</evidence>
<organism evidence="14 15">
    <name type="scientific">Xenopus laevis</name>
    <name type="common">African clawed frog</name>
    <dbReference type="NCBI Taxonomy" id="8355"/>
    <lineage>
        <taxon>Eukaryota</taxon>
        <taxon>Metazoa</taxon>
        <taxon>Chordata</taxon>
        <taxon>Craniata</taxon>
        <taxon>Vertebrata</taxon>
        <taxon>Euteleostomi</taxon>
        <taxon>Amphibia</taxon>
        <taxon>Batrachia</taxon>
        <taxon>Anura</taxon>
        <taxon>Pipoidea</taxon>
        <taxon>Pipidae</taxon>
        <taxon>Xenopodinae</taxon>
        <taxon>Xenopus</taxon>
        <taxon>Xenopus</taxon>
    </lineage>
</organism>
<dbReference type="InterPro" id="IPR001254">
    <property type="entry name" value="Trypsin_dom"/>
</dbReference>
<keyword evidence="2" id="KW-0964">Secreted</keyword>
<feature type="domain" description="Peptidase S1" evidence="13">
    <location>
        <begin position="29"/>
        <end position="267"/>
    </location>
</feature>
<dbReference type="OMA" id="GWGQTCP"/>
<accession>A0A974CHM1</accession>
<dbReference type="PANTHER" id="PTHR24257:SF19">
    <property type="entry name" value="CHYMOTRYPSIN-LIKE ELASTASE FAMILY MEMBER 2B"/>
    <property type="match status" value="1"/>
</dbReference>
<evidence type="ECO:0000256" key="5">
    <source>
        <dbReference type="ARBA" id="ARBA00022801"/>
    </source>
</evidence>
<dbReference type="SUPFAM" id="SSF50494">
    <property type="entry name" value="Trypsin-like serine proteases"/>
    <property type="match status" value="1"/>
</dbReference>
<comment type="subcellular location">
    <subcellularLocation>
        <location evidence="1">Secreted</location>
    </subcellularLocation>
</comment>
<keyword evidence="7" id="KW-0865">Zymogen</keyword>
<evidence type="ECO:0000259" key="13">
    <source>
        <dbReference type="PROSITE" id="PS50240"/>
    </source>
</evidence>
<evidence type="ECO:0000313" key="15">
    <source>
        <dbReference type="Proteomes" id="UP000694892"/>
    </source>
</evidence>
<dbReference type="InterPro" id="IPR001314">
    <property type="entry name" value="Peptidase_S1A"/>
</dbReference>